<dbReference type="OrthoDB" id="5298181at2"/>
<feature type="domain" description="PutA RHH" evidence="1">
    <location>
        <begin position="12"/>
        <end position="44"/>
    </location>
</feature>
<accession>A0A177P6L3</accession>
<dbReference type="InterPro" id="IPR013321">
    <property type="entry name" value="Arc_rbn_hlx_hlx"/>
</dbReference>
<evidence type="ECO:0000313" key="3">
    <source>
        <dbReference type="Proteomes" id="UP000077628"/>
    </source>
</evidence>
<dbReference type="InterPro" id="IPR048798">
    <property type="entry name" value="PutA_RHH"/>
</dbReference>
<dbReference type="Proteomes" id="UP000077628">
    <property type="component" value="Unassembled WGS sequence"/>
</dbReference>
<proteinExistence type="predicted"/>
<dbReference type="GO" id="GO:0006355">
    <property type="term" value="P:regulation of DNA-templated transcription"/>
    <property type="evidence" value="ECO:0007669"/>
    <property type="project" value="InterPro"/>
</dbReference>
<sequence length="91" mass="10719">MSKTISTGIKLDETLHARLKALSHVKDRTPHWLMKAAIEEYVEREEAYEREKREDMERWQRYQQTGHAIPHEAVDAWLASWGNESELACPK</sequence>
<protein>
    <submittedName>
        <fullName evidence="2">Toxin-antitoxin system</fullName>
    </submittedName>
</protein>
<reference evidence="3" key="1">
    <citation type="submission" date="2016-03" db="EMBL/GenBank/DDBJ databases">
        <authorList>
            <person name="Heylen K."/>
            <person name="De Vos P."/>
            <person name="Vekeman B."/>
        </authorList>
    </citation>
    <scope>NUCLEOTIDE SEQUENCE [LARGE SCALE GENOMIC DNA]</scope>
    <source>
        <strain evidence="3">R-45383</strain>
    </source>
</reference>
<comment type="caution">
    <text evidence="2">The sequence shown here is derived from an EMBL/GenBank/DDBJ whole genome shotgun (WGS) entry which is preliminary data.</text>
</comment>
<gene>
    <name evidence="2" type="ORF">A1355_01490</name>
</gene>
<organism evidence="2 3">
    <name type="scientific">Methylomonas koyamae</name>
    <dbReference type="NCBI Taxonomy" id="702114"/>
    <lineage>
        <taxon>Bacteria</taxon>
        <taxon>Pseudomonadati</taxon>
        <taxon>Pseudomonadota</taxon>
        <taxon>Gammaproteobacteria</taxon>
        <taxon>Methylococcales</taxon>
        <taxon>Methylococcaceae</taxon>
        <taxon>Methylomonas</taxon>
    </lineage>
</organism>
<dbReference type="CDD" id="cd22233">
    <property type="entry name" value="RHH_CopAso-like"/>
    <property type="match status" value="1"/>
</dbReference>
<dbReference type="AlphaFoldDB" id="A0A177P6L3"/>
<dbReference type="Gene3D" id="1.10.1220.10">
    <property type="entry name" value="Met repressor-like"/>
    <property type="match status" value="1"/>
</dbReference>
<keyword evidence="3" id="KW-1185">Reference proteome</keyword>
<evidence type="ECO:0000259" key="1">
    <source>
        <dbReference type="Pfam" id="PF21775"/>
    </source>
</evidence>
<dbReference type="EMBL" id="LUUK01000034">
    <property type="protein sequence ID" value="OAI25948.1"/>
    <property type="molecule type" value="Genomic_DNA"/>
</dbReference>
<name>A0A177P6L3_9GAMM</name>
<dbReference type="SUPFAM" id="SSF47598">
    <property type="entry name" value="Ribbon-helix-helix"/>
    <property type="match status" value="1"/>
</dbReference>
<dbReference type="InterPro" id="IPR010985">
    <property type="entry name" value="Ribbon_hlx_hlx"/>
</dbReference>
<evidence type="ECO:0000313" key="2">
    <source>
        <dbReference type="EMBL" id="OAI25948.1"/>
    </source>
</evidence>
<dbReference type="STRING" id="702114.A1355_01490"/>
<dbReference type="Pfam" id="PF21775">
    <property type="entry name" value="PutA_1st"/>
    <property type="match status" value="1"/>
</dbReference>